<proteinExistence type="predicted"/>
<gene>
    <name evidence="3" type="ORF">CLV28_2099</name>
</gene>
<organism evidence="3 4">
    <name type="scientific">Sediminihabitans luteus</name>
    <dbReference type="NCBI Taxonomy" id="1138585"/>
    <lineage>
        <taxon>Bacteria</taxon>
        <taxon>Bacillati</taxon>
        <taxon>Actinomycetota</taxon>
        <taxon>Actinomycetes</taxon>
        <taxon>Micrococcales</taxon>
        <taxon>Cellulomonadaceae</taxon>
        <taxon>Sediminihabitans</taxon>
    </lineage>
</organism>
<dbReference type="AlphaFoldDB" id="A0A2M9CEG1"/>
<comment type="caution">
    <text evidence="3">The sequence shown here is derived from an EMBL/GenBank/DDBJ whole genome shotgun (WGS) entry which is preliminary data.</text>
</comment>
<dbReference type="OrthoDB" id="5147538at2"/>
<keyword evidence="2" id="KW-0812">Transmembrane</keyword>
<evidence type="ECO:0000313" key="4">
    <source>
        <dbReference type="Proteomes" id="UP000231693"/>
    </source>
</evidence>
<dbReference type="Proteomes" id="UP000231693">
    <property type="component" value="Unassembled WGS sequence"/>
</dbReference>
<feature type="compositionally biased region" description="Basic and acidic residues" evidence="1">
    <location>
        <begin position="1"/>
        <end position="20"/>
    </location>
</feature>
<reference evidence="3 4" key="1">
    <citation type="submission" date="2017-11" db="EMBL/GenBank/DDBJ databases">
        <title>Genomic Encyclopedia of Archaeal and Bacterial Type Strains, Phase II (KMG-II): From Individual Species to Whole Genera.</title>
        <authorList>
            <person name="Goeker M."/>
        </authorList>
    </citation>
    <scope>NUCLEOTIDE SEQUENCE [LARGE SCALE GENOMIC DNA]</scope>
    <source>
        <strain evidence="3 4">DSM 25478</strain>
    </source>
</reference>
<sequence length="167" mass="16840">MTHEAADDAGQDHAAPDDASRTSGVRPRRLLLHGLSLSVTGNAQAFGYSITVTATYGAVAANHDSPTPGEVMGFALCAVLAFSVLNLVVAALIRRDPTEGVPEPARALLLATASDVLAVAAGVGVALGVAAGVDGSAAWLLAPLASGFTYVLVQAAELAVGLRRAQR</sequence>
<keyword evidence="2" id="KW-0472">Membrane</keyword>
<feature type="transmembrane region" description="Helical" evidence="2">
    <location>
        <begin position="137"/>
        <end position="162"/>
    </location>
</feature>
<protein>
    <submittedName>
        <fullName evidence="3">Uncharacterized protein</fullName>
    </submittedName>
</protein>
<keyword evidence="4" id="KW-1185">Reference proteome</keyword>
<feature type="transmembrane region" description="Helical" evidence="2">
    <location>
        <begin position="71"/>
        <end position="93"/>
    </location>
</feature>
<feature type="transmembrane region" description="Helical" evidence="2">
    <location>
        <begin position="30"/>
        <end position="51"/>
    </location>
</feature>
<evidence type="ECO:0000313" key="3">
    <source>
        <dbReference type="EMBL" id="PJJ70268.1"/>
    </source>
</evidence>
<dbReference type="RefSeq" id="WP_100423268.1">
    <property type="nucleotide sequence ID" value="NZ_BOOX01000001.1"/>
</dbReference>
<feature type="region of interest" description="Disordered" evidence="1">
    <location>
        <begin position="1"/>
        <end position="23"/>
    </location>
</feature>
<keyword evidence="2" id="KW-1133">Transmembrane helix</keyword>
<name>A0A2M9CEG1_9CELL</name>
<dbReference type="EMBL" id="PGFE01000003">
    <property type="protein sequence ID" value="PJJ70268.1"/>
    <property type="molecule type" value="Genomic_DNA"/>
</dbReference>
<feature type="transmembrane region" description="Helical" evidence="2">
    <location>
        <begin position="105"/>
        <end position="131"/>
    </location>
</feature>
<accession>A0A2M9CEG1</accession>
<evidence type="ECO:0000256" key="2">
    <source>
        <dbReference type="SAM" id="Phobius"/>
    </source>
</evidence>
<evidence type="ECO:0000256" key="1">
    <source>
        <dbReference type="SAM" id="MobiDB-lite"/>
    </source>
</evidence>